<gene>
    <name evidence="2 3" type="primary">LOC107484032</name>
</gene>
<evidence type="ECO:0000313" key="2">
    <source>
        <dbReference type="RefSeq" id="XP_015960122.1"/>
    </source>
</evidence>
<evidence type="ECO:0000313" key="3">
    <source>
        <dbReference type="RefSeq" id="XP_052116038.1"/>
    </source>
</evidence>
<dbReference type="RefSeq" id="XP_052116038.1">
    <property type="nucleotide sequence ID" value="XM_052260078.1"/>
</dbReference>
<accession>A0A6P4D243</accession>
<reference evidence="1" key="1">
    <citation type="journal article" date="2016" name="Nat. Genet.">
        <title>The genome sequences of Arachis duranensis and Arachis ipaensis, the diploid ancestors of cultivated peanut.</title>
        <authorList>
            <person name="Bertioli D.J."/>
            <person name="Cannon S.B."/>
            <person name="Froenicke L."/>
            <person name="Huang G."/>
            <person name="Farmer A.D."/>
            <person name="Cannon E.K."/>
            <person name="Liu X."/>
            <person name="Gao D."/>
            <person name="Clevenger J."/>
            <person name="Dash S."/>
            <person name="Ren L."/>
            <person name="Moretzsohn M.C."/>
            <person name="Shirasawa K."/>
            <person name="Huang W."/>
            <person name="Vidigal B."/>
            <person name="Abernathy B."/>
            <person name="Chu Y."/>
            <person name="Niederhuth C.E."/>
            <person name="Umale P."/>
            <person name="Araujo A.C."/>
            <person name="Kozik A."/>
            <person name="Kim K.D."/>
            <person name="Burow M.D."/>
            <person name="Varshney R.K."/>
            <person name="Wang X."/>
            <person name="Zhang X."/>
            <person name="Barkley N."/>
            <person name="Guimaraes P.M."/>
            <person name="Isobe S."/>
            <person name="Guo B."/>
            <person name="Liao B."/>
            <person name="Stalker H.T."/>
            <person name="Schmitz R.J."/>
            <person name="Scheffler B.E."/>
            <person name="Leal-Bertioli S.C."/>
            <person name="Xun X."/>
            <person name="Jackson S.A."/>
            <person name="Michelmore R."/>
            <person name="Ozias-Akins P."/>
        </authorList>
    </citation>
    <scope>NUCLEOTIDE SEQUENCE [LARGE SCALE GENOMIC DNA]</scope>
    <source>
        <strain evidence="1">cv. V14167</strain>
    </source>
</reference>
<dbReference type="KEGG" id="adu:107484032"/>
<dbReference type="GeneID" id="107484032"/>
<dbReference type="RefSeq" id="XP_015960122.1">
    <property type="nucleotide sequence ID" value="XM_016104636.3"/>
</dbReference>
<protein>
    <submittedName>
        <fullName evidence="2 3">Uncharacterized protein LOC107484032</fullName>
    </submittedName>
</protein>
<reference evidence="2 3" key="2">
    <citation type="submission" date="2025-04" db="UniProtKB">
        <authorList>
            <consortium name="RefSeq"/>
        </authorList>
    </citation>
    <scope>IDENTIFICATION</scope>
    <source>
        <tissue evidence="2 3">Whole plant</tissue>
    </source>
</reference>
<dbReference type="Proteomes" id="UP000515211">
    <property type="component" value="Chromosome 4"/>
</dbReference>
<proteinExistence type="predicted"/>
<sequence length="177" mass="19133">MERNVNGKGNREAATWDLRKMALFCLASRFCKLRESSAAGNQHWSCPESLLLLSSELVLEPLMELLCLVIFTSCDIEINAFAMTQWNRLLILCCSVLSRKSPGSPKSPLTIVAPSSSLHSSRCRCLLLPGVAESLCGVAASPLSEASPLLHGVLASPLFCFYLAASSSLSWLIVDCA</sequence>
<evidence type="ECO:0000313" key="1">
    <source>
        <dbReference type="Proteomes" id="UP000515211"/>
    </source>
</evidence>
<organism evidence="1 2">
    <name type="scientific">Arachis duranensis</name>
    <name type="common">Wild peanut</name>
    <dbReference type="NCBI Taxonomy" id="130453"/>
    <lineage>
        <taxon>Eukaryota</taxon>
        <taxon>Viridiplantae</taxon>
        <taxon>Streptophyta</taxon>
        <taxon>Embryophyta</taxon>
        <taxon>Tracheophyta</taxon>
        <taxon>Spermatophyta</taxon>
        <taxon>Magnoliopsida</taxon>
        <taxon>eudicotyledons</taxon>
        <taxon>Gunneridae</taxon>
        <taxon>Pentapetalae</taxon>
        <taxon>rosids</taxon>
        <taxon>fabids</taxon>
        <taxon>Fabales</taxon>
        <taxon>Fabaceae</taxon>
        <taxon>Papilionoideae</taxon>
        <taxon>50 kb inversion clade</taxon>
        <taxon>dalbergioids sensu lato</taxon>
        <taxon>Dalbergieae</taxon>
        <taxon>Pterocarpus clade</taxon>
        <taxon>Arachis</taxon>
    </lineage>
</organism>
<keyword evidence="1" id="KW-1185">Reference proteome</keyword>
<name>A0A6P4D243_ARADU</name>
<dbReference type="AlphaFoldDB" id="A0A6P4D243"/>